<dbReference type="AlphaFoldDB" id="A0A314KKQ3"/>
<dbReference type="PANTHER" id="PTHR34458:SF11">
    <property type="entry name" value="MD-2-RELATED LIPID-RECOGNITION DOMAIN-CONTAINING PROTEIN"/>
    <property type="match status" value="1"/>
</dbReference>
<dbReference type="EMBL" id="MJEQ01001664">
    <property type="protein sequence ID" value="OIT29857.1"/>
    <property type="molecule type" value="Genomic_DNA"/>
</dbReference>
<keyword evidence="2" id="KW-1185">Reference proteome</keyword>
<organism evidence="1 2">
    <name type="scientific">Nicotiana attenuata</name>
    <name type="common">Coyote tobacco</name>
    <dbReference type="NCBI Taxonomy" id="49451"/>
    <lineage>
        <taxon>Eukaryota</taxon>
        <taxon>Viridiplantae</taxon>
        <taxon>Streptophyta</taxon>
        <taxon>Embryophyta</taxon>
        <taxon>Tracheophyta</taxon>
        <taxon>Spermatophyta</taxon>
        <taxon>Magnoliopsida</taxon>
        <taxon>eudicotyledons</taxon>
        <taxon>Gunneridae</taxon>
        <taxon>Pentapetalae</taxon>
        <taxon>asterids</taxon>
        <taxon>lamiids</taxon>
        <taxon>Solanales</taxon>
        <taxon>Solanaceae</taxon>
        <taxon>Nicotianoideae</taxon>
        <taxon>Nicotianeae</taxon>
        <taxon>Nicotiana</taxon>
    </lineage>
</organism>
<accession>A0A314KKQ3</accession>
<dbReference type="Pfam" id="PF01190">
    <property type="entry name" value="Pollen_Ole_e_1"/>
    <property type="match status" value="1"/>
</dbReference>
<evidence type="ECO:0000313" key="1">
    <source>
        <dbReference type="EMBL" id="OIT29857.1"/>
    </source>
</evidence>
<evidence type="ECO:0000313" key="2">
    <source>
        <dbReference type="Proteomes" id="UP000187609"/>
    </source>
</evidence>
<sequence>MAYTKLTNVVISVIATLLLVIIATSRLAEGVVMIGGVPVAGIVMSGQLCCTPTGNPPGVGVPGASVKMSCDGDRTTTRETKTDENGYYQMVTTENEAPFTQNSTPCQMMIPMPAPNCTLLPDSGMLIAAMGMNPLNIVNTPLGNVVSAMAQNYRYIAG</sequence>
<dbReference type="InterPro" id="IPR040404">
    <property type="entry name" value="Phylloplanin-like"/>
</dbReference>
<dbReference type="Proteomes" id="UP000187609">
    <property type="component" value="Unassembled WGS sequence"/>
</dbReference>
<gene>
    <name evidence="1" type="ORF">A4A49_15450</name>
</gene>
<proteinExistence type="predicted"/>
<comment type="caution">
    <text evidence="1">The sequence shown here is derived from an EMBL/GenBank/DDBJ whole genome shotgun (WGS) entry which is preliminary data.</text>
</comment>
<reference evidence="1" key="1">
    <citation type="submission" date="2016-11" db="EMBL/GenBank/DDBJ databases">
        <title>The genome of Nicotiana attenuata.</title>
        <authorList>
            <person name="Xu S."/>
            <person name="Brockmoeller T."/>
            <person name="Gaquerel E."/>
            <person name="Navarro A."/>
            <person name="Kuhl H."/>
            <person name="Gase K."/>
            <person name="Ling Z."/>
            <person name="Zhou W."/>
            <person name="Kreitzer C."/>
            <person name="Stanke M."/>
            <person name="Tang H."/>
            <person name="Lyons E."/>
            <person name="Pandey P."/>
            <person name="Pandey S.P."/>
            <person name="Timmermann B."/>
            <person name="Baldwin I.T."/>
        </authorList>
    </citation>
    <scope>NUCLEOTIDE SEQUENCE [LARGE SCALE GENOMIC DNA]</scope>
    <source>
        <strain evidence="1">UT</strain>
    </source>
</reference>
<evidence type="ECO:0008006" key="3">
    <source>
        <dbReference type="Google" id="ProtNLM"/>
    </source>
</evidence>
<dbReference type="PANTHER" id="PTHR34458">
    <property type="entry name" value="POLLEN OLE E 1 ALLERGEN AND EXTENSIN FAMILY PROTEIN-RELATED"/>
    <property type="match status" value="1"/>
</dbReference>
<dbReference type="Gramene" id="OIT29857">
    <property type="protein sequence ID" value="OIT29857"/>
    <property type="gene ID" value="A4A49_15450"/>
</dbReference>
<name>A0A314KKQ3_NICAT</name>
<protein>
    <recommendedName>
        <fullName evidence="3">Pollen Ole e 1 allergen and extensin family protein</fullName>
    </recommendedName>
</protein>